<keyword evidence="2" id="KW-1185">Reference proteome</keyword>
<dbReference type="Proteomes" id="UP000268014">
    <property type="component" value="Unassembled WGS sequence"/>
</dbReference>
<dbReference type="AlphaFoldDB" id="A0A3P7SEW3"/>
<dbReference type="EMBL" id="UZAF01000229">
    <property type="protein sequence ID" value="VDO05169.1"/>
    <property type="molecule type" value="Genomic_DNA"/>
</dbReference>
<name>A0A3P7SEW3_HAEPC</name>
<reference evidence="1 2" key="1">
    <citation type="submission" date="2018-11" db="EMBL/GenBank/DDBJ databases">
        <authorList>
            <consortium name="Pathogen Informatics"/>
        </authorList>
    </citation>
    <scope>NUCLEOTIDE SEQUENCE [LARGE SCALE GENOMIC DNA]</scope>
    <source>
        <strain evidence="1 2">MHpl1</strain>
    </source>
</reference>
<evidence type="ECO:0000313" key="1">
    <source>
        <dbReference type="EMBL" id="VDO05169.1"/>
    </source>
</evidence>
<sequence length="65" mass="7403">MVGAEFCSHRRRPRLAFPTPFPSLNICQILQFDRLYKSSLTNESLFIGNTVVDLQTNNTVSVFPD</sequence>
<evidence type="ECO:0000313" key="2">
    <source>
        <dbReference type="Proteomes" id="UP000268014"/>
    </source>
</evidence>
<organism evidence="1 2">
    <name type="scientific">Haemonchus placei</name>
    <name type="common">Barber's pole worm</name>
    <dbReference type="NCBI Taxonomy" id="6290"/>
    <lineage>
        <taxon>Eukaryota</taxon>
        <taxon>Metazoa</taxon>
        <taxon>Ecdysozoa</taxon>
        <taxon>Nematoda</taxon>
        <taxon>Chromadorea</taxon>
        <taxon>Rhabditida</taxon>
        <taxon>Rhabditina</taxon>
        <taxon>Rhabditomorpha</taxon>
        <taxon>Strongyloidea</taxon>
        <taxon>Trichostrongylidae</taxon>
        <taxon>Haemonchus</taxon>
    </lineage>
</organism>
<gene>
    <name evidence="1" type="ORF">HPLM_LOCUS360</name>
</gene>
<accession>A0A3P7SEW3</accession>
<protein>
    <submittedName>
        <fullName evidence="1">Uncharacterized protein</fullName>
    </submittedName>
</protein>
<proteinExistence type="predicted"/>